<keyword evidence="4 7" id="KW-1133">Transmembrane helix</keyword>
<keyword evidence="2 7" id="KW-0812">Transmembrane</keyword>
<name>A0A564YLK7_HYMDI</name>
<evidence type="ECO:0000259" key="9">
    <source>
        <dbReference type="Pfam" id="PF06814"/>
    </source>
</evidence>
<keyword evidence="5 7" id="KW-0472">Membrane</keyword>
<feature type="region of interest" description="Disordered" evidence="6">
    <location>
        <begin position="205"/>
        <end position="525"/>
    </location>
</feature>
<dbReference type="GO" id="GO:0005794">
    <property type="term" value="C:Golgi apparatus"/>
    <property type="evidence" value="ECO:0007669"/>
    <property type="project" value="TreeGrafter"/>
</dbReference>
<reference evidence="10 11" key="1">
    <citation type="submission" date="2019-07" db="EMBL/GenBank/DDBJ databases">
        <authorList>
            <person name="Jastrzebski P J."/>
            <person name="Paukszto L."/>
            <person name="Jastrzebski P J."/>
        </authorList>
    </citation>
    <scope>NUCLEOTIDE SEQUENCE [LARGE SCALE GENOMIC DNA]</scope>
    <source>
        <strain evidence="10 11">WMS-il1</strain>
    </source>
</reference>
<protein>
    <recommendedName>
        <fullName evidence="9">GOST seven transmembrane domain-containing protein</fullName>
    </recommendedName>
</protein>
<evidence type="ECO:0000256" key="7">
    <source>
        <dbReference type="SAM" id="Phobius"/>
    </source>
</evidence>
<evidence type="ECO:0000256" key="5">
    <source>
        <dbReference type="ARBA" id="ARBA00023136"/>
    </source>
</evidence>
<dbReference type="PANTHER" id="PTHR21229">
    <property type="entry name" value="LUNG SEVEN TRANSMEMBRANE RECEPTOR"/>
    <property type="match status" value="1"/>
</dbReference>
<feature type="chain" id="PRO_5021859900" description="GOST seven transmembrane domain-containing protein" evidence="8">
    <location>
        <begin position="20"/>
        <end position="930"/>
    </location>
</feature>
<dbReference type="Proteomes" id="UP000321570">
    <property type="component" value="Unassembled WGS sequence"/>
</dbReference>
<evidence type="ECO:0000256" key="2">
    <source>
        <dbReference type="ARBA" id="ARBA00022692"/>
    </source>
</evidence>
<evidence type="ECO:0000256" key="6">
    <source>
        <dbReference type="SAM" id="MobiDB-lite"/>
    </source>
</evidence>
<organism evidence="10 11">
    <name type="scientific">Hymenolepis diminuta</name>
    <name type="common">Rat tapeworm</name>
    <dbReference type="NCBI Taxonomy" id="6216"/>
    <lineage>
        <taxon>Eukaryota</taxon>
        <taxon>Metazoa</taxon>
        <taxon>Spiralia</taxon>
        <taxon>Lophotrochozoa</taxon>
        <taxon>Platyhelminthes</taxon>
        <taxon>Cestoda</taxon>
        <taxon>Eucestoda</taxon>
        <taxon>Cyclophyllidea</taxon>
        <taxon>Hymenolepididae</taxon>
        <taxon>Hymenolepis</taxon>
    </lineage>
</organism>
<feature type="compositionally biased region" description="Basic and acidic residues" evidence="6">
    <location>
        <begin position="498"/>
        <end position="508"/>
    </location>
</feature>
<evidence type="ECO:0000256" key="3">
    <source>
        <dbReference type="ARBA" id="ARBA00022729"/>
    </source>
</evidence>
<evidence type="ECO:0000256" key="1">
    <source>
        <dbReference type="ARBA" id="ARBA00004141"/>
    </source>
</evidence>
<keyword evidence="3 8" id="KW-0732">Signal</keyword>
<evidence type="ECO:0000313" key="11">
    <source>
        <dbReference type="Proteomes" id="UP000321570"/>
    </source>
</evidence>
<gene>
    <name evidence="10" type="ORF">WMSIL1_LOCUS7648</name>
</gene>
<proteinExistence type="predicted"/>
<dbReference type="Pfam" id="PF06814">
    <property type="entry name" value="GOST_TM"/>
    <property type="match status" value="1"/>
</dbReference>
<dbReference type="InterPro" id="IPR009637">
    <property type="entry name" value="GPR107/GPR108-like"/>
</dbReference>
<feature type="signal peptide" evidence="8">
    <location>
        <begin position="1"/>
        <end position="19"/>
    </location>
</feature>
<feature type="transmembrane region" description="Helical" evidence="7">
    <location>
        <begin position="797"/>
        <end position="815"/>
    </location>
</feature>
<feature type="domain" description="GOST seven transmembrane" evidence="9">
    <location>
        <begin position="609"/>
        <end position="853"/>
    </location>
</feature>
<accession>A0A564YLK7</accession>
<evidence type="ECO:0000313" key="10">
    <source>
        <dbReference type="EMBL" id="VUZ48161.1"/>
    </source>
</evidence>
<feature type="transmembrane region" description="Helical" evidence="7">
    <location>
        <begin position="644"/>
        <end position="667"/>
    </location>
</feature>
<evidence type="ECO:0000256" key="4">
    <source>
        <dbReference type="ARBA" id="ARBA00022989"/>
    </source>
</evidence>
<dbReference type="InterPro" id="IPR053937">
    <property type="entry name" value="GOST_TM"/>
</dbReference>
<feature type="transmembrane region" description="Helical" evidence="7">
    <location>
        <begin position="679"/>
        <end position="705"/>
    </location>
</feature>
<feature type="region of interest" description="Disordered" evidence="6">
    <location>
        <begin position="892"/>
        <end position="930"/>
    </location>
</feature>
<feature type="transmembrane region" description="Helical" evidence="7">
    <location>
        <begin position="717"/>
        <end position="735"/>
    </location>
</feature>
<feature type="compositionally biased region" description="Basic and acidic residues" evidence="6">
    <location>
        <begin position="250"/>
        <end position="260"/>
    </location>
</feature>
<dbReference type="PANTHER" id="PTHR21229:SF2">
    <property type="entry name" value="RE59932P"/>
    <property type="match status" value="1"/>
</dbReference>
<feature type="compositionally biased region" description="Basic and acidic residues" evidence="6">
    <location>
        <begin position="336"/>
        <end position="352"/>
    </location>
</feature>
<feature type="compositionally biased region" description="Basic and acidic residues" evidence="6">
    <location>
        <begin position="429"/>
        <end position="459"/>
    </location>
</feature>
<feature type="compositionally biased region" description="Polar residues" evidence="6">
    <location>
        <begin position="479"/>
        <end position="489"/>
    </location>
</feature>
<dbReference type="CDD" id="cd06174">
    <property type="entry name" value="MFS"/>
    <property type="match status" value="1"/>
</dbReference>
<feature type="compositionally biased region" description="Basic and acidic residues" evidence="6">
    <location>
        <begin position="897"/>
        <end position="909"/>
    </location>
</feature>
<sequence>MQLSFWVLVYFCCISSVICRRHTLYLKNDDRPGILCSQFAYGNRGSLSVQLSGFSREYLGSSVGFSLEKSTTNSLATYSKQKSGKCFLDNPSDKRIFSIKLGEKLARLEDRTDPSIIIMFDKKSQLFYFDGPEDEKTLKTLKPQISKFLSEYCISEVDADNLADEIVKVINSDEQFHSQVLGFIKESESVELAIYETLNALVSSKNSENESQDGEEVAGGNPNKKLFRDRRAAPPVGPEFNHVPGAKRKSALEDAEKNDVIDPDLEDGDVIPEKEAPKKLPDKLVPSPNDPVPVPLDNTQDENDPVEPKKDVQNDNLPVVRPPIPNSDEQNSQQGEDAKLRLKANAEDKKDLSGGAQLVRGKADHSQNQNEDVNLRNANGNGQSVADNDDKEKQVNDINLGERSVNPKPDLSANAGGNELNPSNYGVRQKVDASKLNKQGEQDVKVGRESKENSNEKSGKLGNGKPQNDVPQVDKPSLNEPQLLNQQEGGTIHKRQGVAKEDHKKEPAEVGQKPPEVLEPPPRPHISDFTANIIKEATMSFIQNHQGGSFPYTFVSEKASINFTVRFTSSSEIGAYDLVFHNCRKTAIDASIIMVEKNGDNYLSLGEQPLAILFGIFSLIYVCLAIVWGFHLRFSKAPVFRMHHLMLAMVIVKSISLMFHSINYYVIGRHGVQEEGWAVMYYIAHMTRGFLLIVTILMIGAGWTFIKHVFTRQEKQVFAVVIPLQVFANIATIVINETEQGATRFALWNEIFTIVDLLCCAGVLFPVIWSIRHLRQAAQSDGKVAQNLRKLRLFRHFYILVICYIYFTRIIVYLLRMTTPFAWSWLVELFEQSVTLVFFVSVGCKFRPFNDNPYLQLPTSDDTEDVVMQRFDVEEAWSQSGMADGITRIHRPQGLDTARENRRRRDDAPNRPLPSEPEAGDSDLLPLIRP</sequence>
<feature type="compositionally biased region" description="Basic and acidic residues" evidence="6">
    <location>
        <begin position="271"/>
        <end position="282"/>
    </location>
</feature>
<feature type="compositionally biased region" description="Acidic residues" evidence="6">
    <location>
        <begin position="261"/>
        <end position="270"/>
    </location>
</feature>
<dbReference type="GO" id="GO:0016020">
    <property type="term" value="C:membrane"/>
    <property type="evidence" value="ECO:0007669"/>
    <property type="project" value="UniProtKB-SubCell"/>
</dbReference>
<dbReference type="AlphaFoldDB" id="A0A564YLK7"/>
<evidence type="ECO:0000256" key="8">
    <source>
        <dbReference type="SAM" id="SignalP"/>
    </source>
</evidence>
<comment type="subcellular location">
    <subcellularLocation>
        <location evidence="1">Membrane</location>
        <topology evidence="1">Multi-pass membrane protein</topology>
    </subcellularLocation>
</comment>
<keyword evidence="11" id="KW-1185">Reference proteome</keyword>
<feature type="compositionally biased region" description="Polar residues" evidence="6">
    <location>
        <begin position="366"/>
        <end position="386"/>
    </location>
</feature>
<dbReference type="EMBL" id="CABIJS010000277">
    <property type="protein sequence ID" value="VUZ48161.1"/>
    <property type="molecule type" value="Genomic_DNA"/>
</dbReference>
<feature type="transmembrane region" description="Helical" evidence="7">
    <location>
        <begin position="610"/>
        <end position="632"/>
    </location>
</feature>
<feature type="transmembrane region" description="Helical" evidence="7">
    <location>
        <begin position="747"/>
        <end position="769"/>
    </location>
</feature>